<sequence>MASNNTTTPARDARKHTLSETRDNDEKGGVSPPRKISKVEQGEKIDSVDMPVTADKPVMGSPTVSEGFASAFYHAGTVEHPDQKGESLLAGMHQLPKSLDEQDVTIGGVDETSAINVAVELPDQKGDALLAGVHQLQSMGVGKLGTGAPTLAAAIAHAVDTAVQQPSKQVARSSLAEGLQQLDVDPMSQQEAGSSSLAMHQLQDQPLDGTSQLMDGIEQESQQGCAACVNYGLSGDHDHQGRPCSKRFRKAKRLGYYMQWDGAPCAKCLPLGLQNPWHPSSCCNADLRDKIVQSLAKKKADSDDHWFRNELPRRQLERMDLRTLMVKAKPFMELEDKSLIQKYVDNVLEPYVLLLVEKEEKACALVFCILLYFWILQDMALLLMAFDAFT</sequence>
<dbReference type="EMBL" id="MU003695">
    <property type="protein sequence ID" value="KAF2814095.1"/>
    <property type="molecule type" value="Genomic_DNA"/>
</dbReference>
<name>A0A6A6Z1N6_9PEZI</name>
<dbReference type="Proteomes" id="UP000504636">
    <property type="component" value="Unplaced"/>
</dbReference>
<dbReference type="AlphaFoldDB" id="A0A6A6Z1N6"/>
<dbReference type="GeneID" id="54462710"/>
<accession>A0A6A6Z1N6</accession>
<organism evidence="3">
    <name type="scientific">Mytilinidion resinicola</name>
    <dbReference type="NCBI Taxonomy" id="574789"/>
    <lineage>
        <taxon>Eukaryota</taxon>
        <taxon>Fungi</taxon>
        <taxon>Dikarya</taxon>
        <taxon>Ascomycota</taxon>
        <taxon>Pezizomycotina</taxon>
        <taxon>Dothideomycetes</taxon>
        <taxon>Pleosporomycetidae</taxon>
        <taxon>Mytilinidiales</taxon>
        <taxon>Mytilinidiaceae</taxon>
        <taxon>Mytilinidion</taxon>
    </lineage>
</organism>
<reference evidence="3 5" key="1">
    <citation type="journal article" date="2020" name="Stud. Mycol.">
        <title>101 Dothideomycetes genomes: a test case for predicting lifestyles and emergence of pathogens.</title>
        <authorList>
            <person name="Haridas S."/>
            <person name="Albert R."/>
            <person name="Binder M."/>
            <person name="Bloem J."/>
            <person name="Labutti K."/>
            <person name="Salamov A."/>
            <person name="Andreopoulos B."/>
            <person name="Baker S."/>
            <person name="Barry K."/>
            <person name="Bills G."/>
            <person name="Bluhm B."/>
            <person name="Cannon C."/>
            <person name="Castanera R."/>
            <person name="Culley D."/>
            <person name="Daum C."/>
            <person name="Ezra D."/>
            <person name="Gonzalez J."/>
            <person name="Henrissat B."/>
            <person name="Kuo A."/>
            <person name="Liang C."/>
            <person name="Lipzen A."/>
            <person name="Lutzoni F."/>
            <person name="Magnuson J."/>
            <person name="Mondo S."/>
            <person name="Nolan M."/>
            <person name="Ohm R."/>
            <person name="Pangilinan J."/>
            <person name="Park H.-J."/>
            <person name="Ramirez L."/>
            <person name="Alfaro M."/>
            <person name="Sun H."/>
            <person name="Tritt A."/>
            <person name="Yoshinaga Y."/>
            <person name="Zwiers L.-H."/>
            <person name="Turgeon B."/>
            <person name="Goodwin S."/>
            <person name="Spatafora J."/>
            <person name="Crous P."/>
            <person name="Grigoriev I."/>
        </authorList>
    </citation>
    <scope>NUCLEOTIDE SEQUENCE</scope>
    <source>
        <strain evidence="3 5">CBS 304.34</strain>
    </source>
</reference>
<protein>
    <submittedName>
        <fullName evidence="3 5">Uncharacterized protein</fullName>
    </submittedName>
</protein>
<proteinExistence type="predicted"/>
<dbReference type="RefSeq" id="XP_033581059.1">
    <property type="nucleotide sequence ID" value="XM_033721817.1"/>
</dbReference>
<keyword evidence="2" id="KW-0472">Membrane</keyword>
<evidence type="ECO:0000313" key="5">
    <source>
        <dbReference type="RefSeq" id="XP_033581059.1"/>
    </source>
</evidence>
<feature type="compositionally biased region" description="Basic and acidic residues" evidence="1">
    <location>
        <begin position="11"/>
        <end position="28"/>
    </location>
</feature>
<keyword evidence="4" id="KW-1185">Reference proteome</keyword>
<evidence type="ECO:0000313" key="3">
    <source>
        <dbReference type="EMBL" id="KAF2814095.1"/>
    </source>
</evidence>
<evidence type="ECO:0000256" key="2">
    <source>
        <dbReference type="SAM" id="Phobius"/>
    </source>
</evidence>
<feature type="region of interest" description="Disordered" evidence="1">
    <location>
        <begin position="1"/>
        <end position="55"/>
    </location>
</feature>
<keyword evidence="2" id="KW-0812">Transmembrane</keyword>
<reference evidence="5" key="2">
    <citation type="submission" date="2020-04" db="EMBL/GenBank/DDBJ databases">
        <authorList>
            <consortium name="NCBI Genome Project"/>
        </authorList>
    </citation>
    <scope>NUCLEOTIDE SEQUENCE</scope>
    <source>
        <strain evidence="5">CBS 304.34</strain>
    </source>
</reference>
<evidence type="ECO:0000313" key="4">
    <source>
        <dbReference type="Proteomes" id="UP000504636"/>
    </source>
</evidence>
<keyword evidence="2" id="KW-1133">Transmembrane helix</keyword>
<evidence type="ECO:0000256" key="1">
    <source>
        <dbReference type="SAM" id="MobiDB-lite"/>
    </source>
</evidence>
<feature type="compositionally biased region" description="Basic and acidic residues" evidence="1">
    <location>
        <begin position="37"/>
        <end position="47"/>
    </location>
</feature>
<reference evidence="5" key="3">
    <citation type="submission" date="2025-04" db="UniProtKB">
        <authorList>
            <consortium name="RefSeq"/>
        </authorList>
    </citation>
    <scope>IDENTIFICATION</scope>
    <source>
        <strain evidence="5">CBS 304.34</strain>
    </source>
</reference>
<feature type="transmembrane region" description="Helical" evidence="2">
    <location>
        <begin position="364"/>
        <end position="386"/>
    </location>
</feature>
<gene>
    <name evidence="3 5" type="ORF">BDZ99DRAFT_473212</name>
</gene>